<dbReference type="InterPro" id="IPR002121">
    <property type="entry name" value="HRDC_dom"/>
</dbReference>
<dbReference type="GO" id="GO:0008408">
    <property type="term" value="F:3'-5' exonuclease activity"/>
    <property type="evidence" value="ECO:0007669"/>
    <property type="project" value="InterPro"/>
</dbReference>
<dbReference type="EMBL" id="CAFBMH010000007">
    <property type="protein sequence ID" value="CAB4892033.1"/>
    <property type="molecule type" value="Genomic_DNA"/>
</dbReference>
<evidence type="ECO:0000313" key="4">
    <source>
        <dbReference type="EMBL" id="CAB4892033.1"/>
    </source>
</evidence>
<accession>A0A6J7FK58</accession>
<dbReference type="InterPro" id="IPR044876">
    <property type="entry name" value="HRDC_dom_sf"/>
</dbReference>
<sequence length="384" mass="42005">MAEHRIITTAPALDDLVAELLDEPRYAVDTEFHRERTYYPKVALVQIAWQSGIALVDPLAVSLQPLAKVLAGDGLAIMHAATQDLEVLDLACDTLPTRLFDTQLAAGFLGLSTPSLAALADRELRVRLPKGDRLTDWLARPLRAEQLDYAAADVAHLLELHDLITAQLEALGRREWAEDECEELRAKGRPQRDPEDAWRRIKEVRQLRGNARAVGRQVAAWREARAMQLDLPVRFVLADLAIIAIAQRCPKTVDDLKSLRGLDVRQLGAVQADAILEVVRDAIANPPADEVVAPPSDVPRDLRPAVTLVSAFVGQLANDFDIDPSLLGTRADIDALLRGDDTSRLATGWRADLVGETVKRLVAGEIALAFEAGRGLVVESRQGG</sequence>
<dbReference type="InterPro" id="IPR036397">
    <property type="entry name" value="RNaseH_sf"/>
</dbReference>
<dbReference type="SMART" id="SM00474">
    <property type="entry name" value="35EXOc"/>
    <property type="match status" value="1"/>
</dbReference>
<dbReference type="PROSITE" id="PS50967">
    <property type="entry name" value="HRDC"/>
    <property type="match status" value="1"/>
</dbReference>
<name>A0A6J7FK58_9ZZZZ</name>
<dbReference type="PANTHER" id="PTHR47649:SF1">
    <property type="entry name" value="RIBONUCLEASE D"/>
    <property type="match status" value="1"/>
</dbReference>
<gene>
    <name evidence="2" type="ORF">UFOPK2754_00644</name>
    <name evidence="3" type="ORF">UFOPK3139_02091</name>
    <name evidence="4" type="ORF">UFOPK3543_00337</name>
</gene>
<dbReference type="Gene3D" id="1.10.150.80">
    <property type="entry name" value="HRDC domain"/>
    <property type="match status" value="1"/>
</dbReference>
<proteinExistence type="predicted"/>
<dbReference type="Gene3D" id="3.30.420.10">
    <property type="entry name" value="Ribonuclease H-like superfamily/Ribonuclease H"/>
    <property type="match status" value="1"/>
</dbReference>
<dbReference type="Pfam" id="PF01612">
    <property type="entry name" value="DNA_pol_A_exo1"/>
    <property type="match status" value="1"/>
</dbReference>
<protein>
    <submittedName>
        <fullName evidence="4">Unannotated protein</fullName>
    </submittedName>
</protein>
<dbReference type="InterPro" id="IPR012337">
    <property type="entry name" value="RNaseH-like_sf"/>
</dbReference>
<evidence type="ECO:0000313" key="3">
    <source>
        <dbReference type="EMBL" id="CAB4834449.1"/>
    </source>
</evidence>
<dbReference type="SUPFAM" id="SSF47819">
    <property type="entry name" value="HRDC-like"/>
    <property type="match status" value="2"/>
</dbReference>
<organism evidence="4">
    <name type="scientific">freshwater metagenome</name>
    <dbReference type="NCBI Taxonomy" id="449393"/>
    <lineage>
        <taxon>unclassified sequences</taxon>
        <taxon>metagenomes</taxon>
        <taxon>ecological metagenomes</taxon>
    </lineage>
</organism>
<dbReference type="EMBL" id="CAEZYR010000016">
    <property type="protein sequence ID" value="CAB4733480.1"/>
    <property type="molecule type" value="Genomic_DNA"/>
</dbReference>
<reference evidence="4" key="1">
    <citation type="submission" date="2020-05" db="EMBL/GenBank/DDBJ databases">
        <authorList>
            <person name="Chiriac C."/>
            <person name="Salcher M."/>
            <person name="Ghai R."/>
            <person name="Kavagutti S V."/>
        </authorList>
    </citation>
    <scope>NUCLEOTIDE SEQUENCE</scope>
</reference>
<feature type="domain" description="HRDC" evidence="1">
    <location>
        <begin position="208"/>
        <end position="289"/>
    </location>
</feature>
<evidence type="ECO:0000259" key="1">
    <source>
        <dbReference type="PROSITE" id="PS50967"/>
    </source>
</evidence>
<dbReference type="AlphaFoldDB" id="A0A6J7FK58"/>
<dbReference type="InterPro" id="IPR010997">
    <property type="entry name" value="HRDC-like_sf"/>
</dbReference>
<dbReference type="GO" id="GO:0006139">
    <property type="term" value="P:nucleobase-containing compound metabolic process"/>
    <property type="evidence" value="ECO:0007669"/>
    <property type="project" value="InterPro"/>
</dbReference>
<dbReference type="GO" id="GO:0003676">
    <property type="term" value="F:nucleic acid binding"/>
    <property type="evidence" value="ECO:0007669"/>
    <property type="project" value="InterPro"/>
</dbReference>
<evidence type="ECO:0000313" key="2">
    <source>
        <dbReference type="EMBL" id="CAB4733480.1"/>
    </source>
</evidence>
<dbReference type="EMBL" id="CAFABA010000096">
    <property type="protein sequence ID" value="CAB4834449.1"/>
    <property type="molecule type" value="Genomic_DNA"/>
</dbReference>
<dbReference type="SUPFAM" id="SSF53098">
    <property type="entry name" value="Ribonuclease H-like"/>
    <property type="match status" value="1"/>
</dbReference>
<dbReference type="InterPro" id="IPR002562">
    <property type="entry name" value="3'-5'_exonuclease_dom"/>
</dbReference>
<dbReference type="InterPro" id="IPR051086">
    <property type="entry name" value="RNase_D-like"/>
</dbReference>
<dbReference type="CDD" id="cd06142">
    <property type="entry name" value="RNaseD_exo"/>
    <property type="match status" value="1"/>
</dbReference>
<dbReference type="PANTHER" id="PTHR47649">
    <property type="entry name" value="RIBONUCLEASE D"/>
    <property type="match status" value="1"/>
</dbReference>
<dbReference type="GO" id="GO:0000166">
    <property type="term" value="F:nucleotide binding"/>
    <property type="evidence" value="ECO:0007669"/>
    <property type="project" value="InterPro"/>
</dbReference>
<dbReference type="Pfam" id="PF00570">
    <property type="entry name" value="HRDC"/>
    <property type="match status" value="1"/>
</dbReference>